<dbReference type="AlphaFoldDB" id="A0A239CKE0"/>
<evidence type="ECO:0008006" key="4">
    <source>
        <dbReference type="Google" id="ProtNLM"/>
    </source>
</evidence>
<dbReference type="SUPFAM" id="SSF56935">
    <property type="entry name" value="Porins"/>
    <property type="match status" value="1"/>
</dbReference>
<keyword evidence="3" id="KW-1185">Reference proteome</keyword>
<gene>
    <name evidence="2" type="ORF">SAMN06295967_10587</name>
</gene>
<dbReference type="Proteomes" id="UP000198480">
    <property type="component" value="Unassembled WGS sequence"/>
</dbReference>
<feature type="signal peptide" evidence="1">
    <location>
        <begin position="1"/>
        <end position="22"/>
    </location>
</feature>
<evidence type="ECO:0000313" key="2">
    <source>
        <dbReference type="EMBL" id="SNS20409.1"/>
    </source>
</evidence>
<evidence type="ECO:0000256" key="1">
    <source>
        <dbReference type="SAM" id="SignalP"/>
    </source>
</evidence>
<dbReference type="OrthoDB" id="9768080at2"/>
<organism evidence="2 3">
    <name type="scientific">Belliella buryatensis</name>
    <dbReference type="NCBI Taxonomy" id="1500549"/>
    <lineage>
        <taxon>Bacteria</taxon>
        <taxon>Pseudomonadati</taxon>
        <taxon>Bacteroidota</taxon>
        <taxon>Cytophagia</taxon>
        <taxon>Cytophagales</taxon>
        <taxon>Cyclobacteriaceae</taxon>
        <taxon>Belliella</taxon>
    </lineage>
</organism>
<feature type="chain" id="PRO_5013280523" description="Phosphate-selective porin O and P" evidence="1">
    <location>
        <begin position="23"/>
        <end position="414"/>
    </location>
</feature>
<sequence length="414" mass="47692">MKTPMLIVGIVVTFLTTSFNYAQDSDTTNTNNKLIEELKYIKQPGLANAASKIYHADRRYSISGFTEINTVGYLGEKNRSEDLELYYSNLYRLGVYFGYKITDKLIFNSEIQAEFLHDGFREYGTEFNFEWIVDYLFAREFNVRVGNYPIPIGYTNINEEPIAFYSVNRPEVERIIIPTQWLETGIMFYGNILKNQIEYNIGLTKGLDASNMNEGTWIRRGRYHQVAIPESWASNFKLEFVGNEQTKLGISGYYGNAGRGQSTPTGDAFNPIIKMISGFAGYDLGNFSLFALAIRGNTTQTDKIFLFDNQIIGSETFGYYTEARWDLFSLVNTNSSWKLPLWLRYERLDTHASIVSSFENRNFNRQNLEIISIGANLRPRKNLVIKGNYQFRKNLSKTMFDEADRVEFGLGFIF</sequence>
<dbReference type="InterPro" id="IPR023614">
    <property type="entry name" value="Porin_dom_sf"/>
</dbReference>
<name>A0A239CKE0_9BACT</name>
<dbReference type="Gene3D" id="2.40.160.10">
    <property type="entry name" value="Porin"/>
    <property type="match status" value="1"/>
</dbReference>
<evidence type="ECO:0000313" key="3">
    <source>
        <dbReference type="Proteomes" id="UP000198480"/>
    </source>
</evidence>
<protein>
    <recommendedName>
        <fullName evidence="4">Phosphate-selective porin O and P</fullName>
    </recommendedName>
</protein>
<reference evidence="3" key="1">
    <citation type="submission" date="2017-06" db="EMBL/GenBank/DDBJ databases">
        <authorList>
            <person name="Varghese N."/>
            <person name="Submissions S."/>
        </authorList>
    </citation>
    <scope>NUCLEOTIDE SEQUENCE [LARGE SCALE GENOMIC DNA]</scope>
    <source>
        <strain evidence="3">5C</strain>
    </source>
</reference>
<dbReference type="RefSeq" id="WP_089239171.1">
    <property type="nucleotide sequence ID" value="NZ_FZOK01000005.1"/>
</dbReference>
<keyword evidence="1" id="KW-0732">Signal</keyword>
<accession>A0A239CKE0</accession>
<proteinExistence type="predicted"/>
<dbReference type="EMBL" id="FZOK01000005">
    <property type="protein sequence ID" value="SNS20409.1"/>
    <property type="molecule type" value="Genomic_DNA"/>
</dbReference>